<keyword evidence="1" id="KW-0433">Leucine-rich repeat</keyword>
<evidence type="ECO:0008006" key="6">
    <source>
        <dbReference type="Google" id="ProtNLM"/>
    </source>
</evidence>
<reference evidence="5" key="1">
    <citation type="submission" date="2012-12" db="EMBL/GenBank/DDBJ databases">
        <authorList>
            <person name="Hellsten U."/>
            <person name="Grimwood J."/>
            <person name="Chapman J.A."/>
            <person name="Shapiro H."/>
            <person name="Aerts A."/>
            <person name="Otillar R.P."/>
            <person name="Terry A.Y."/>
            <person name="Boore J.L."/>
            <person name="Simakov O."/>
            <person name="Marletaz F."/>
            <person name="Cho S.-J."/>
            <person name="Edsinger-Gonzales E."/>
            <person name="Havlak P."/>
            <person name="Kuo D.-H."/>
            <person name="Larsson T."/>
            <person name="Lv J."/>
            <person name="Arendt D."/>
            <person name="Savage R."/>
            <person name="Osoegawa K."/>
            <person name="de Jong P."/>
            <person name="Lindberg D.R."/>
            <person name="Seaver E.C."/>
            <person name="Weisblat D.A."/>
            <person name="Putnam N.H."/>
            <person name="Grigoriev I.V."/>
            <person name="Rokhsar D.S."/>
        </authorList>
    </citation>
    <scope>NUCLEOTIDE SEQUENCE</scope>
    <source>
        <strain evidence="5">I ESC-2004</strain>
    </source>
</reference>
<dbReference type="Proteomes" id="UP000014760">
    <property type="component" value="Unassembled WGS sequence"/>
</dbReference>
<dbReference type="OrthoDB" id="2013775at2759"/>
<evidence type="ECO:0000313" key="5">
    <source>
        <dbReference type="Proteomes" id="UP000014760"/>
    </source>
</evidence>
<keyword evidence="2" id="KW-0677">Repeat</keyword>
<keyword evidence="5" id="KW-1185">Reference proteome</keyword>
<name>R7TDK0_CAPTE</name>
<dbReference type="InterPro" id="IPR003591">
    <property type="entry name" value="Leu-rich_rpt_typical-subtyp"/>
</dbReference>
<dbReference type="EMBL" id="AMQN01031015">
    <property type="status" value="NOT_ANNOTATED_CDS"/>
    <property type="molecule type" value="Genomic_DNA"/>
</dbReference>
<reference evidence="3 5" key="2">
    <citation type="journal article" date="2013" name="Nature">
        <title>Insights into bilaterian evolution from three spiralian genomes.</title>
        <authorList>
            <person name="Simakov O."/>
            <person name="Marletaz F."/>
            <person name="Cho S.J."/>
            <person name="Edsinger-Gonzales E."/>
            <person name="Havlak P."/>
            <person name="Hellsten U."/>
            <person name="Kuo D.H."/>
            <person name="Larsson T."/>
            <person name="Lv J."/>
            <person name="Arendt D."/>
            <person name="Savage R."/>
            <person name="Osoegawa K."/>
            <person name="de Jong P."/>
            <person name="Grimwood J."/>
            <person name="Chapman J.A."/>
            <person name="Shapiro H."/>
            <person name="Aerts A."/>
            <person name="Otillar R.P."/>
            <person name="Terry A.Y."/>
            <person name="Boore J.L."/>
            <person name="Grigoriev I.V."/>
            <person name="Lindberg D.R."/>
            <person name="Seaver E.C."/>
            <person name="Weisblat D.A."/>
            <person name="Putnam N.H."/>
            <person name="Rokhsar D.S."/>
        </authorList>
    </citation>
    <scope>NUCLEOTIDE SEQUENCE</scope>
    <source>
        <strain evidence="3 5">I ESC-2004</strain>
    </source>
</reference>
<organism evidence="3">
    <name type="scientific">Capitella teleta</name>
    <name type="common">Polychaete worm</name>
    <dbReference type="NCBI Taxonomy" id="283909"/>
    <lineage>
        <taxon>Eukaryota</taxon>
        <taxon>Metazoa</taxon>
        <taxon>Spiralia</taxon>
        <taxon>Lophotrochozoa</taxon>
        <taxon>Annelida</taxon>
        <taxon>Polychaeta</taxon>
        <taxon>Sedentaria</taxon>
        <taxon>Scolecida</taxon>
        <taxon>Capitellidae</taxon>
        <taxon>Capitella</taxon>
    </lineage>
</organism>
<dbReference type="EMBL" id="KB310427">
    <property type="protein sequence ID" value="ELT91592.1"/>
    <property type="molecule type" value="Genomic_DNA"/>
</dbReference>
<sequence length="215" mass="24536">MNCTERVDSTEEVRDALFFKSSVRNLTIRGSGIRRIPASVCGLLRLQHLDLRNNSLGVLDPDCFKRLAQLQGVFLAQNEIAKIPDHIFDNNHFLEVIDLSQNEIRFIGLHVFSNASILRNLKYVNLSDNMLTSLEPWPMIHYLINVIMLDVSNNNIKFVDPVALRQLVNASEIRLHGNELFLLPFDVFFIHSFNATTSIISLHNNPWSCSCNNSM</sequence>
<dbReference type="InterPro" id="IPR032675">
    <property type="entry name" value="LRR_dom_sf"/>
</dbReference>
<protein>
    <recommendedName>
        <fullName evidence="6">LRRCT domain-containing protein</fullName>
    </recommendedName>
</protein>
<evidence type="ECO:0000256" key="2">
    <source>
        <dbReference type="ARBA" id="ARBA00022737"/>
    </source>
</evidence>
<dbReference type="HOGENOM" id="CLU_000288_18_10_1"/>
<dbReference type="EnsemblMetazoa" id="CapteT101903">
    <property type="protein sequence ID" value="CapteP101903"/>
    <property type="gene ID" value="CapteG101903"/>
</dbReference>
<evidence type="ECO:0000313" key="4">
    <source>
        <dbReference type="EnsemblMetazoa" id="CapteP101903"/>
    </source>
</evidence>
<dbReference type="SUPFAM" id="SSF52058">
    <property type="entry name" value="L domain-like"/>
    <property type="match status" value="1"/>
</dbReference>
<dbReference type="SMART" id="SM00369">
    <property type="entry name" value="LRR_TYP"/>
    <property type="match status" value="5"/>
</dbReference>
<accession>R7TDK0</accession>
<dbReference type="Pfam" id="PF13855">
    <property type="entry name" value="LRR_8"/>
    <property type="match status" value="2"/>
</dbReference>
<evidence type="ECO:0000313" key="3">
    <source>
        <dbReference type="EMBL" id="ELT91592.1"/>
    </source>
</evidence>
<dbReference type="Gene3D" id="3.80.10.10">
    <property type="entry name" value="Ribonuclease Inhibitor"/>
    <property type="match status" value="2"/>
</dbReference>
<dbReference type="PANTHER" id="PTHR24366">
    <property type="entry name" value="IG(IMMUNOGLOBULIN) AND LRR(LEUCINE RICH REPEAT) DOMAINS"/>
    <property type="match status" value="1"/>
</dbReference>
<dbReference type="AlphaFoldDB" id="R7TDK0"/>
<reference evidence="4" key="3">
    <citation type="submission" date="2015-06" db="UniProtKB">
        <authorList>
            <consortium name="EnsemblMetazoa"/>
        </authorList>
    </citation>
    <scope>IDENTIFICATION</scope>
</reference>
<dbReference type="STRING" id="283909.R7TDK0"/>
<dbReference type="InterPro" id="IPR001611">
    <property type="entry name" value="Leu-rich_rpt"/>
</dbReference>
<proteinExistence type="predicted"/>
<dbReference type="PANTHER" id="PTHR24366:SF96">
    <property type="entry name" value="LEUCINE RICH REPEAT CONTAINING 53"/>
    <property type="match status" value="1"/>
</dbReference>
<evidence type="ECO:0000256" key="1">
    <source>
        <dbReference type="ARBA" id="ARBA00022614"/>
    </source>
</evidence>
<feature type="non-terminal residue" evidence="3">
    <location>
        <position position="215"/>
    </location>
</feature>
<gene>
    <name evidence="3" type="ORF">CAPTEDRAFT_101903</name>
</gene>